<dbReference type="Proteomes" id="UP001300012">
    <property type="component" value="Unassembled WGS sequence"/>
</dbReference>
<dbReference type="InterPro" id="IPR011055">
    <property type="entry name" value="Dup_hybrid_motif"/>
</dbReference>
<keyword evidence="5" id="KW-1185">Reference proteome</keyword>
<dbReference type="SMART" id="SM00257">
    <property type="entry name" value="LysM"/>
    <property type="match status" value="2"/>
</dbReference>
<evidence type="ECO:0000313" key="4">
    <source>
        <dbReference type="EMBL" id="MCR8629783.1"/>
    </source>
</evidence>
<dbReference type="Pfam" id="PF01476">
    <property type="entry name" value="LysM"/>
    <property type="match status" value="2"/>
</dbReference>
<dbReference type="InterPro" id="IPR036779">
    <property type="entry name" value="LysM_dom_sf"/>
</dbReference>
<dbReference type="CDD" id="cd00118">
    <property type="entry name" value="LysM"/>
    <property type="match status" value="2"/>
</dbReference>
<feature type="domain" description="LysM" evidence="3">
    <location>
        <begin position="26"/>
        <end position="69"/>
    </location>
</feature>
<sequence>MKKAITTGIAVMTAGVLLFGGSAQAAVYTVKSGDSLWKISQTYNTTTNKLSQVNQLTSSEIYPGQTLQVPGLATYSVKDGESMWNISVKQGVSLEALIAANPQVSNPNNIWSGLKLNIPDKFGTTALATPAAPAAPSVPSTSNLAKPALFADGKFPLAKGTYTQPLENNYADERYWSANGDEIRKHEGVDIIAKKGTPVYSVLDGEIVNFGWNELGGWRVTIRVNDTTQFYYAHLNGYASGIGKGSIVKKGQLIGYVGSTGYGPEGTQDLFDPHLHFGIYSTTPSWHSVDPFSYLKWWEQNQ</sequence>
<dbReference type="SUPFAM" id="SSF51261">
    <property type="entry name" value="Duplicated hybrid motif"/>
    <property type="match status" value="1"/>
</dbReference>
<gene>
    <name evidence="4" type="ORF">NV381_01080</name>
</gene>
<dbReference type="PANTHER" id="PTHR21666:SF289">
    <property type="entry name" value="L-ALA--D-GLU ENDOPEPTIDASE"/>
    <property type="match status" value="1"/>
</dbReference>
<protein>
    <submittedName>
        <fullName evidence="4">M23 family metallopeptidase</fullName>
    </submittedName>
</protein>
<evidence type="ECO:0000256" key="2">
    <source>
        <dbReference type="SAM" id="SignalP"/>
    </source>
</evidence>
<feature type="signal peptide" evidence="2">
    <location>
        <begin position="1"/>
        <end position="25"/>
    </location>
</feature>
<evidence type="ECO:0000259" key="3">
    <source>
        <dbReference type="PROSITE" id="PS51782"/>
    </source>
</evidence>
<dbReference type="Gene3D" id="3.10.350.10">
    <property type="entry name" value="LysM domain"/>
    <property type="match status" value="2"/>
</dbReference>
<evidence type="ECO:0000256" key="1">
    <source>
        <dbReference type="ARBA" id="ARBA00022729"/>
    </source>
</evidence>
<name>A0ABT1Y9B1_9BACL</name>
<dbReference type="PROSITE" id="PS51782">
    <property type="entry name" value="LYSM"/>
    <property type="match status" value="2"/>
</dbReference>
<evidence type="ECO:0000313" key="5">
    <source>
        <dbReference type="Proteomes" id="UP001300012"/>
    </source>
</evidence>
<dbReference type="InterPro" id="IPR018392">
    <property type="entry name" value="LysM"/>
</dbReference>
<dbReference type="PANTHER" id="PTHR21666">
    <property type="entry name" value="PEPTIDASE-RELATED"/>
    <property type="match status" value="1"/>
</dbReference>
<comment type="caution">
    <text evidence="4">The sequence shown here is derived from an EMBL/GenBank/DDBJ whole genome shotgun (WGS) entry which is preliminary data.</text>
</comment>
<reference evidence="4 5" key="1">
    <citation type="submission" date="2022-08" db="EMBL/GenBank/DDBJ databases">
        <title>Paenibacillus endoradicis sp. nov., Paenibacillus radicibacter sp. nov and Paenibacillus pararadicis sp. nov., three cold-adapted plant growth-promoting bacteria isolated from root of Larix gmelinii in Great Khingan.</title>
        <authorList>
            <person name="Xue H."/>
        </authorList>
    </citation>
    <scope>NUCLEOTIDE SEQUENCE [LARGE SCALE GENOMIC DNA]</scope>
    <source>
        <strain evidence="4 5">N5-1-1-5</strain>
    </source>
</reference>
<proteinExistence type="predicted"/>
<feature type="domain" description="LysM" evidence="3">
    <location>
        <begin position="73"/>
        <end position="118"/>
    </location>
</feature>
<organism evidence="4 5">
    <name type="scientific">Paenibacillus radicis</name>
    <name type="common">ex Xue et al. 2023</name>
    <dbReference type="NCBI Taxonomy" id="2972489"/>
    <lineage>
        <taxon>Bacteria</taxon>
        <taxon>Bacillati</taxon>
        <taxon>Bacillota</taxon>
        <taxon>Bacilli</taxon>
        <taxon>Bacillales</taxon>
        <taxon>Paenibacillaceae</taxon>
        <taxon>Paenibacillus</taxon>
    </lineage>
</organism>
<dbReference type="CDD" id="cd12797">
    <property type="entry name" value="M23_peptidase"/>
    <property type="match status" value="1"/>
</dbReference>
<accession>A0ABT1Y9B1</accession>
<keyword evidence="1 2" id="KW-0732">Signal</keyword>
<feature type="chain" id="PRO_5045249951" evidence="2">
    <location>
        <begin position="26"/>
        <end position="302"/>
    </location>
</feature>
<dbReference type="SUPFAM" id="SSF54106">
    <property type="entry name" value="LysM domain"/>
    <property type="match status" value="2"/>
</dbReference>
<dbReference type="RefSeq" id="WP_258211400.1">
    <property type="nucleotide sequence ID" value="NZ_JANQBD010000001.1"/>
</dbReference>
<dbReference type="InterPro" id="IPR016047">
    <property type="entry name" value="M23ase_b-sheet_dom"/>
</dbReference>
<dbReference type="Gene3D" id="2.70.70.10">
    <property type="entry name" value="Glucose Permease (Domain IIA)"/>
    <property type="match status" value="1"/>
</dbReference>
<dbReference type="Pfam" id="PF01551">
    <property type="entry name" value="Peptidase_M23"/>
    <property type="match status" value="1"/>
</dbReference>
<dbReference type="EMBL" id="JANQBD010000001">
    <property type="protein sequence ID" value="MCR8629783.1"/>
    <property type="molecule type" value="Genomic_DNA"/>
</dbReference>
<dbReference type="InterPro" id="IPR050570">
    <property type="entry name" value="Cell_wall_metabolism_enzyme"/>
</dbReference>